<accession>A0AAP2GW89</accession>
<keyword evidence="14" id="KW-1185">Reference proteome</keyword>
<dbReference type="SUPFAM" id="SSF55545">
    <property type="entry name" value="beta-N-acetylhexosaminidase-like domain"/>
    <property type="match status" value="1"/>
</dbReference>
<dbReference type="Proteomes" id="UP001319080">
    <property type="component" value="Unassembled WGS sequence"/>
</dbReference>
<dbReference type="PANTHER" id="PTHR39207:SF1">
    <property type="entry name" value="ALPHA-GLUCURONIDASE A"/>
    <property type="match status" value="1"/>
</dbReference>
<evidence type="ECO:0000256" key="4">
    <source>
        <dbReference type="ARBA" id="ARBA00023277"/>
    </source>
</evidence>
<evidence type="ECO:0000313" key="13">
    <source>
        <dbReference type="EMBL" id="MBT1712108.1"/>
    </source>
</evidence>
<dbReference type="EMBL" id="JAHESE010000050">
    <property type="protein sequence ID" value="MBT1712108.1"/>
    <property type="molecule type" value="Genomic_DNA"/>
</dbReference>
<dbReference type="GO" id="GO:0005576">
    <property type="term" value="C:extracellular region"/>
    <property type="evidence" value="ECO:0007669"/>
    <property type="project" value="InterPro"/>
</dbReference>
<keyword evidence="4 9" id="KW-0119">Carbohydrate metabolism</keyword>
<comment type="catalytic activity">
    <reaction evidence="9">
        <text>Hydrolysis of (1-&gt;2)-alpha-D-(4-O-methyl)glucuronosyl links in the main chain of hardwood xylans.</text>
        <dbReference type="EC" id="3.2.1.131"/>
    </reaction>
</comment>
<evidence type="ECO:0000256" key="6">
    <source>
        <dbReference type="ARBA" id="ARBA00023326"/>
    </source>
</evidence>
<dbReference type="InterPro" id="IPR029018">
    <property type="entry name" value="Hex-like_dom2"/>
</dbReference>
<evidence type="ECO:0000256" key="2">
    <source>
        <dbReference type="ARBA" id="ARBA00022651"/>
    </source>
</evidence>
<keyword evidence="6 9" id="KW-0624">Polysaccharide degradation</keyword>
<protein>
    <recommendedName>
        <fullName evidence="9">Xylan alpha-1,2-glucuronidase</fullName>
        <ecNumber evidence="9">3.2.1.131</ecNumber>
    </recommendedName>
</protein>
<evidence type="ECO:0000256" key="9">
    <source>
        <dbReference type="RuleBase" id="RU361198"/>
    </source>
</evidence>
<gene>
    <name evidence="13" type="ORF">KK062_27955</name>
</gene>
<dbReference type="GO" id="GO:0045493">
    <property type="term" value="P:xylan catabolic process"/>
    <property type="evidence" value="ECO:0007669"/>
    <property type="project" value="UniProtKB-KW"/>
</dbReference>
<dbReference type="EC" id="3.2.1.131" evidence="9"/>
<dbReference type="GO" id="GO:0046559">
    <property type="term" value="F:alpha-glucuronidase activity"/>
    <property type="evidence" value="ECO:0007669"/>
    <property type="project" value="InterPro"/>
</dbReference>
<keyword evidence="5 7" id="KW-0326">Glycosidase</keyword>
<comment type="similarity">
    <text evidence="1 7 9">Belongs to the glycosyl hydrolase 67 family.</text>
</comment>
<dbReference type="InterPro" id="IPR037054">
    <property type="entry name" value="A-glucoronidase_C_sf"/>
</dbReference>
<dbReference type="Gene3D" id="3.90.1330.10">
    <property type="entry name" value="Alpha-glucuronidase, C-terminal domain"/>
    <property type="match status" value="1"/>
</dbReference>
<dbReference type="Gene3D" id="3.30.379.10">
    <property type="entry name" value="Chitobiase/beta-hexosaminidase domain 2-like"/>
    <property type="match status" value="1"/>
</dbReference>
<dbReference type="SUPFAM" id="SSF51445">
    <property type="entry name" value="(Trans)glycosidases"/>
    <property type="match status" value="1"/>
</dbReference>
<dbReference type="AlphaFoldDB" id="A0AAP2GW89"/>
<feature type="active site" description="Proton acceptor" evidence="8">
    <location>
        <position position="392"/>
    </location>
</feature>
<sequence>MIPQRLQADDGYELWLKYTRIADPTVAATYRRQLQGWRVVSEGATAEVVRTELRRALPGLFGKAIPEAAGGVNHQLVIGTSQSPLLASLHNKVAGLAADGFVITHTRIQGKESIAIVSATETGMLYGVFHFLRLLQTGQPLAEVSSAPKTKVRILNHWDNLDRTVERGYAGFSLWDWHKLPDYLDPRYTDYARANASIGINGAVLTNVNANALVLTPMYLEKVRALADVFRPYGIKVYLTARFSAPIELGNLPTADPLNKEVRTWWQDKIREIYTYIPDFGGFTVKANSEGQPGPQNYGRTHADGANMLAEALQPYHGIVMWRAFVYDHQVPEDRTRQAYNEFKPLDGKFLPNVMVQVKNGPLDFQPREPFHPLFGAMPSTALLPEFQLTQEYLGFATHLFYQAPLFKECLDADTYARGKGSPVSNVIDGTLDQHTLTGMAGVANIGNDRNWCGHPLAQANWYAFGRLAWDHQLSPSTVADEWIRMTLHQDAAVVQTIRAMLLATRETTVRYMTPLGLHHIMGWNHHYGPAPWIKDKERADWTSVYYHRADAQGIGFDRSSRGSNALGQYHPPVQALYNDLQQCPESYLLWFHHVPWNHTMRSGRTLWNELCYTYQQGVDSVASMQTQWKTLHGKVDGALHTQVTSLLAIQYQEATWWRDACLLYFQQFSKQPLPTGVPKPARTLEDYQRLEFPYAPGIRPKW</sequence>
<comment type="caution">
    <text evidence="13">The sequence shown here is derived from an EMBL/GenBank/DDBJ whole genome shotgun (WGS) entry which is preliminary data.</text>
</comment>
<evidence type="ECO:0000256" key="7">
    <source>
        <dbReference type="PIRNR" id="PIRNR029900"/>
    </source>
</evidence>
<dbReference type="InterPro" id="IPR011100">
    <property type="entry name" value="Glyco_hydro_67_cat"/>
</dbReference>
<evidence type="ECO:0000259" key="11">
    <source>
        <dbReference type="Pfam" id="PF07477"/>
    </source>
</evidence>
<feature type="domain" description="Alpha glucuronidase N-terminal" evidence="10">
    <location>
        <begin position="14"/>
        <end position="131"/>
    </location>
</feature>
<reference evidence="13 14" key="1">
    <citation type="submission" date="2021-05" db="EMBL/GenBank/DDBJ databases">
        <title>A Polyphasic approach of four new species of the genus Ohtaekwangia: Ohtaekwangia histidinii sp. nov., Ohtaekwangia cretensis sp. nov., Ohtaekwangia indiensis sp. nov., Ohtaekwangia reichenbachii sp. nov. from diverse environment.</title>
        <authorList>
            <person name="Octaviana S."/>
        </authorList>
    </citation>
    <scope>NUCLEOTIDE SEQUENCE [LARGE SCALE GENOMIC DNA]</scope>
    <source>
        <strain evidence="13 14">PWU5</strain>
    </source>
</reference>
<dbReference type="Pfam" id="PF07488">
    <property type="entry name" value="Glyco_hydro_67M"/>
    <property type="match status" value="1"/>
</dbReference>
<evidence type="ECO:0000259" key="12">
    <source>
        <dbReference type="Pfam" id="PF07488"/>
    </source>
</evidence>
<name>A0AAP2GW89_9BACT</name>
<dbReference type="Pfam" id="PF07477">
    <property type="entry name" value="Glyco_hydro_67C"/>
    <property type="match status" value="1"/>
</dbReference>
<evidence type="ECO:0000256" key="5">
    <source>
        <dbReference type="ARBA" id="ARBA00023295"/>
    </source>
</evidence>
<dbReference type="InterPro" id="IPR017853">
    <property type="entry name" value="GH"/>
</dbReference>
<keyword evidence="2 7" id="KW-0858">Xylan degradation</keyword>
<feature type="active site" description="Proton donor" evidence="8">
    <location>
        <position position="290"/>
    </location>
</feature>
<dbReference type="InterPro" id="IPR011395">
    <property type="entry name" value="Glyco_hydro_67_aGlcAse"/>
</dbReference>
<dbReference type="PIRSF" id="PIRSF029900">
    <property type="entry name" value="Alpha-glucuronds"/>
    <property type="match status" value="1"/>
</dbReference>
<dbReference type="PANTHER" id="PTHR39207">
    <property type="entry name" value="ALPHA-GLUCURONIDASE A"/>
    <property type="match status" value="1"/>
</dbReference>
<keyword evidence="3 7" id="KW-0378">Hydrolase</keyword>
<evidence type="ECO:0000313" key="14">
    <source>
        <dbReference type="Proteomes" id="UP001319080"/>
    </source>
</evidence>
<proteinExistence type="inferred from homology"/>
<dbReference type="InterPro" id="IPR005154">
    <property type="entry name" value="Glyco_hydro_67_aGlcAse_N"/>
</dbReference>
<dbReference type="Pfam" id="PF03648">
    <property type="entry name" value="Glyco_hydro_67N"/>
    <property type="match status" value="1"/>
</dbReference>
<comment type="subunit">
    <text evidence="9">Homodimer.</text>
</comment>
<dbReference type="InterPro" id="IPR011099">
    <property type="entry name" value="Glyco_hydro_67_C"/>
</dbReference>
<dbReference type="Gene3D" id="3.20.20.80">
    <property type="entry name" value="Glycosidases"/>
    <property type="match status" value="1"/>
</dbReference>
<evidence type="ECO:0000256" key="8">
    <source>
        <dbReference type="PIRSR" id="PIRSR029900-1"/>
    </source>
</evidence>
<organism evidence="13 14">
    <name type="scientific">Dawidia cretensis</name>
    <dbReference type="NCBI Taxonomy" id="2782350"/>
    <lineage>
        <taxon>Bacteria</taxon>
        <taxon>Pseudomonadati</taxon>
        <taxon>Bacteroidota</taxon>
        <taxon>Cytophagia</taxon>
        <taxon>Cytophagales</taxon>
        <taxon>Chryseotaleaceae</taxon>
        <taxon>Dawidia</taxon>
    </lineage>
</organism>
<feature type="domain" description="Glycosyl hydrolase family 67 catalytic" evidence="12">
    <location>
        <begin position="137"/>
        <end position="452"/>
    </location>
</feature>
<feature type="domain" description="Glycosyl hydrolase family 67 C-terminal" evidence="11">
    <location>
        <begin position="453"/>
        <end position="677"/>
    </location>
</feature>
<dbReference type="GO" id="GO:0033939">
    <property type="term" value="F:xylan alpha-1,2-glucuronosidase activity"/>
    <property type="evidence" value="ECO:0007669"/>
    <property type="project" value="UniProtKB-EC"/>
</dbReference>
<feature type="active site" description="Proton acceptor" evidence="8">
    <location>
        <position position="364"/>
    </location>
</feature>
<evidence type="ECO:0000256" key="1">
    <source>
        <dbReference type="ARBA" id="ARBA00008833"/>
    </source>
</evidence>
<evidence type="ECO:0000259" key="10">
    <source>
        <dbReference type="Pfam" id="PF03648"/>
    </source>
</evidence>
<evidence type="ECO:0000256" key="3">
    <source>
        <dbReference type="ARBA" id="ARBA00022801"/>
    </source>
</evidence>